<dbReference type="Pfam" id="PF03314">
    <property type="entry name" value="DUF273"/>
    <property type="match status" value="1"/>
</dbReference>
<dbReference type="InterPro" id="IPR029044">
    <property type="entry name" value="Nucleotide-diphossugar_trans"/>
</dbReference>
<protein>
    <submittedName>
        <fullName evidence="3">Nucleotid_trans domain-containing protein</fullName>
    </submittedName>
</protein>
<feature type="transmembrane region" description="Helical" evidence="1">
    <location>
        <begin position="10"/>
        <end position="28"/>
    </location>
</feature>
<name>A0A0N4Z1F7_PARTI</name>
<dbReference type="WBParaSite" id="PTRK_0000059400.1">
    <property type="protein sequence ID" value="PTRK_0000059400.1"/>
    <property type="gene ID" value="PTRK_0000059400"/>
</dbReference>
<evidence type="ECO:0000313" key="2">
    <source>
        <dbReference type="Proteomes" id="UP000038045"/>
    </source>
</evidence>
<keyword evidence="1" id="KW-0472">Membrane</keyword>
<sequence length="378" mass="45381">MNRHIKFKKVFILLISTIFLSTLIYLHFNSISYLDKSPLWIRPSISILMVVDNNDIQNYDIALKTVKCYAAHYKYNYSLLNINYHRKLTKNCKQRDFMYKRHCFLANYLKHNFEDGDIILFLDADIGVINPNHILEKYIPIGNEEIIFYERIFNHEIAAGTFFIKNSNYSRQFLINWSEYDFLHPYGRDGRDNVGLHFALLDYIPEKFSKIKLKCYEIWVHTKSYKDNNTFIPCTRYIMKESCNINNSSKETNNYFSFDNGKIKILKKLSPRKWARDVWLTNSYWSSNDFMLHGLKLNVINKNDAFNSWHQLLNITSYNFTQCYLDNYNDNWDYYHSYHVLDDYIKLLLMKKINQVSDNYYKLINKSEIESIDKLLSQ</sequence>
<evidence type="ECO:0000256" key="1">
    <source>
        <dbReference type="SAM" id="Phobius"/>
    </source>
</evidence>
<organism evidence="2 3">
    <name type="scientific">Parastrongyloides trichosuri</name>
    <name type="common">Possum-specific nematode worm</name>
    <dbReference type="NCBI Taxonomy" id="131310"/>
    <lineage>
        <taxon>Eukaryota</taxon>
        <taxon>Metazoa</taxon>
        <taxon>Ecdysozoa</taxon>
        <taxon>Nematoda</taxon>
        <taxon>Chromadorea</taxon>
        <taxon>Rhabditida</taxon>
        <taxon>Tylenchina</taxon>
        <taxon>Panagrolaimomorpha</taxon>
        <taxon>Strongyloidoidea</taxon>
        <taxon>Strongyloididae</taxon>
        <taxon>Parastrongyloides</taxon>
    </lineage>
</organism>
<dbReference type="PANTHER" id="PTHR31562">
    <property type="entry name" value="PROTEIN CBG18972"/>
    <property type="match status" value="1"/>
</dbReference>
<reference evidence="3" key="1">
    <citation type="submission" date="2017-02" db="UniProtKB">
        <authorList>
            <consortium name="WormBaseParasite"/>
        </authorList>
    </citation>
    <scope>IDENTIFICATION</scope>
</reference>
<keyword evidence="1" id="KW-0812">Transmembrane</keyword>
<dbReference type="AlphaFoldDB" id="A0A0N4Z1F7"/>
<dbReference type="PANTHER" id="PTHR31562:SF4">
    <property type="entry name" value="DUF268 DOMAIN-CONTAINING PROTEIN-RELATED"/>
    <property type="match status" value="1"/>
</dbReference>
<keyword evidence="2" id="KW-1185">Reference proteome</keyword>
<dbReference type="InterPro" id="IPR004988">
    <property type="entry name" value="DUF273"/>
</dbReference>
<dbReference type="Proteomes" id="UP000038045">
    <property type="component" value="Unplaced"/>
</dbReference>
<dbReference type="STRING" id="131310.A0A0N4Z1F7"/>
<accession>A0A0N4Z1F7</accession>
<evidence type="ECO:0000313" key="3">
    <source>
        <dbReference type="WBParaSite" id="PTRK_0000059400.1"/>
    </source>
</evidence>
<proteinExistence type="predicted"/>
<keyword evidence="1" id="KW-1133">Transmembrane helix</keyword>
<dbReference type="Gene3D" id="3.90.550.10">
    <property type="entry name" value="Spore Coat Polysaccharide Biosynthesis Protein SpsA, Chain A"/>
    <property type="match status" value="1"/>
</dbReference>